<protein>
    <submittedName>
        <fullName evidence="1">Nucleotidyltransferase family protein</fullName>
    </submittedName>
</protein>
<dbReference type="GO" id="GO:0016740">
    <property type="term" value="F:transferase activity"/>
    <property type="evidence" value="ECO:0007669"/>
    <property type="project" value="UniProtKB-KW"/>
</dbReference>
<dbReference type="EMBL" id="VUMD01000010">
    <property type="protein sequence ID" value="MSS37354.1"/>
    <property type="molecule type" value="Genomic_DNA"/>
</dbReference>
<comment type="caution">
    <text evidence="1">The sequence shown here is derived from an EMBL/GenBank/DDBJ whole genome shotgun (WGS) entry which is preliminary data.</text>
</comment>
<dbReference type="Pfam" id="PF14907">
    <property type="entry name" value="NTP_transf_5"/>
    <property type="match status" value="1"/>
</dbReference>
<accession>A0A7X2NM08</accession>
<dbReference type="RefSeq" id="WP_154472782.1">
    <property type="nucleotide sequence ID" value="NZ_DBEWUL010000125.1"/>
</dbReference>
<dbReference type="AlphaFoldDB" id="A0A7X2NM08"/>
<keyword evidence="2" id="KW-1185">Reference proteome</keyword>
<evidence type="ECO:0000313" key="1">
    <source>
        <dbReference type="EMBL" id="MSS37354.1"/>
    </source>
</evidence>
<evidence type="ECO:0000313" key="2">
    <source>
        <dbReference type="Proteomes" id="UP000429958"/>
    </source>
</evidence>
<reference evidence="1 2" key="1">
    <citation type="submission" date="2019-08" db="EMBL/GenBank/DDBJ databases">
        <title>In-depth cultivation of the pig gut microbiome towards novel bacterial diversity and tailored functional studies.</title>
        <authorList>
            <person name="Wylensek D."/>
            <person name="Hitch T.C.A."/>
            <person name="Clavel T."/>
        </authorList>
    </citation>
    <scope>NUCLEOTIDE SEQUENCE [LARGE SCALE GENOMIC DNA]</scope>
    <source>
        <strain evidence="1 2">WCA-389-WT-23D1</strain>
    </source>
</reference>
<dbReference type="InterPro" id="IPR039498">
    <property type="entry name" value="NTP_transf_5"/>
</dbReference>
<dbReference type="Proteomes" id="UP000429958">
    <property type="component" value="Unassembled WGS sequence"/>
</dbReference>
<name>A0A7X2NM08_9CLOT</name>
<sequence length="389" mass="46023">MNQLLFEGHLLVGIVASIIGQKGIHIAHKRLDWERMYRLSDYHKVANIVYLGILGDGEALPDRWRGLFSKRYREALMYQESLDDSIREILACLDMYEIPCTVISRGEVRSLYPLPEISDRSPLRIILDSENYPLAKGFLVDLGYETEEIFTGAGECLAKGQGLRVELYRRLPFRTAAYHKNVELILERAEIEEPYVHIRALDKKDAFLLNMATAAYRYVTDMLTVREVLDLYLLHKSCRETLGEEEMLKRLEGFRIQKLAEKILRISYMWFGNKEDTYFSQLPDEIETYDSLENRLLTKGILNREEDIQALGLEQMIKQEIEKERRKERRRLFKTRLKTAMNETRKKLRWAFPDYRYMSALYPAIERVPLLLPLFWMIRGLRLAWHSRW</sequence>
<organism evidence="1 2">
    <name type="scientific">Clostridium porci</name>
    <dbReference type="NCBI Taxonomy" id="2605778"/>
    <lineage>
        <taxon>Bacteria</taxon>
        <taxon>Bacillati</taxon>
        <taxon>Bacillota</taxon>
        <taxon>Clostridia</taxon>
        <taxon>Eubacteriales</taxon>
        <taxon>Clostridiaceae</taxon>
        <taxon>Clostridium</taxon>
    </lineage>
</organism>
<proteinExistence type="predicted"/>
<gene>
    <name evidence="1" type="ORF">FYJ39_12400</name>
</gene>
<keyword evidence="1" id="KW-0808">Transferase</keyword>